<feature type="region of interest" description="Disordered" evidence="1">
    <location>
        <begin position="347"/>
        <end position="366"/>
    </location>
</feature>
<comment type="caution">
    <text evidence="2">The sequence shown here is derived from an EMBL/GenBank/DDBJ whole genome shotgun (WGS) entry which is preliminary data.</text>
</comment>
<sequence length="467" mass="55315">MISTQLQTERQTSFPTLPFDILWRIFNTCLTKHQQNLLISKLPVLQKHFTVKRSGEIEDIDIINQRPELTILFQYEGFDYENSMPDYLQKRMELVHGDYLIVEIPTELPQFSYKSQHNLNNDIANLRKRTKRIIPLIKQHIQRYPKCTVKLDIAIDIHHNDLYRSIDFYPLIRDFLQDINHSINILKTTTEYHELTKSLNQQHSIFDVIDEIQTPTEQQFKRDPNAYESVIRFKTPEFKVKGQAHEIRSSTFFQTTGAKLRHQILDKYSSLKSINVICPYLFLIFGHSPVSSTKFLEDMSDKEISNSRHANMLYLKNANDSLSERHQKFKFDDIEVLMNSIYDQSKRTTEKSSPIDSHFTTSRPKDHLQGTDELQAMINYEARYRYHSTDDTNIRDLDVPLSRITKTMRTYRAGLTYACRNASISEHLYNTYRYNLDNPYEKLTELETNHLKLFRLELLSRPDDERQ</sequence>
<accession>A0A9P8TMU2</accession>
<evidence type="ECO:0000313" key="3">
    <source>
        <dbReference type="Proteomes" id="UP000774326"/>
    </source>
</evidence>
<gene>
    <name evidence="2" type="ORF">WICPIJ_003668</name>
</gene>
<evidence type="ECO:0000256" key="1">
    <source>
        <dbReference type="SAM" id="MobiDB-lite"/>
    </source>
</evidence>
<protein>
    <submittedName>
        <fullName evidence="2">Uncharacterized protein</fullName>
    </submittedName>
</protein>
<organism evidence="2 3">
    <name type="scientific">Wickerhamomyces pijperi</name>
    <name type="common">Yeast</name>
    <name type="synonym">Pichia pijperi</name>
    <dbReference type="NCBI Taxonomy" id="599730"/>
    <lineage>
        <taxon>Eukaryota</taxon>
        <taxon>Fungi</taxon>
        <taxon>Dikarya</taxon>
        <taxon>Ascomycota</taxon>
        <taxon>Saccharomycotina</taxon>
        <taxon>Saccharomycetes</taxon>
        <taxon>Phaffomycetales</taxon>
        <taxon>Wickerhamomycetaceae</taxon>
        <taxon>Wickerhamomyces</taxon>
    </lineage>
</organism>
<feature type="compositionally biased region" description="Polar residues" evidence="1">
    <location>
        <begin position="351"/>
        <end position="362"/>
    </location>
</feature>
<dbReference type="EMBL" id="JAEUBG010002048">
    <property type="protein sequence ID" value="KAH3685383.1"/>
    <property type="molecule type" value="Genomic_DNA"/>
</dbReference>
<keyword evidence="3" id="KW-1185">Reference proteome</keyword>
<reference evidence="2" key="1">
    <citation type="journal article" date="2021" name="Open Biol.">
        <title>Shared evolutionary footprints suggest mitochondrial oxidative damage underlies multiple complex I losses in fungi.</title>
        <authorList>
            <person name="Schikora-Tamarit M.A."/>
            <person name="Marcet-Houben M."/>
            <person name="Nosek J."/>
            <person name="Gabaldon T."/>
        </authorList>
    </citation>
    <scope>NUCLEOTIDE SEQUENCE</scope>
    <source>
        <strain evidence="2">CBS2887</strain>
    </source>
</reference>
<dbReference type="AlphaFoldDB" id="A0A9P8TMU2"/>
<evidence type="ECO:0000313" key="2">
    <source>
        <dbReference type="EMBL" id="KAH3685383.1"/>
    </source>
</evidence>
<dbReference type="Proteomes" id="UP000774326">
    <property type="component" value="Unassembled WGS sequence"/>
</dbReference>
<proteinExistence type="predicted"/>
<name>A0A9P8TMU2_WICPI</name>
<reference evidence="2" key="2">
    <citation type="submission" date="2021-01" db="EMBL/GenBank/DDBJ databases">
        <authorList>
            <person name="Schikora-Tamarit M.A."/>
        </authorList>
    </citation>
    <scope>NUCLEOTIDE SEQUENCE</scope>
    <source>
        <strain evidence="2">CBS2887</strain>
    </source>
</reference>